<dbReference type="GO" id="GO:0005524">
    <property type="term" value="F:ATP binding"/>
    <property type="evidence" value="ECO:0007669"/>
    <property type="project" value="InterPro"/>
</dbReference>
<dbReference type="PANTHER" id="PTHR43462:SF1">
    <property type="entry name" value="ALANYL-TRNA EDITING PROTEIN AARSD1"/>
    <property type="match status" value="1"/>
</dbReference>
<accession>A0A410DW52</accession>
<feature type="coiled-coil region" evidence="5">
    <location>
        <begin position="252"/>
        <end position="279"/>
    </location>
</feature>
<gene>
    <name evidence="7" type="ORF">C1I91_17605</name>
</gene>
<dbReference type="InterPro" id="IPR018165">
    <property type="entry name" value="Ala-tRNA-synth_IIc_core"/>
</dbReference>
<proteinExistence type="predicted"/>
<dbReference type="Gene3D" id="3.30.980.10">
    <property type="entry name" value="Threonyl-trna Synthetase, Chain A, domain 2"/>
    <property type="match status" value="1"/>
</dbReference>
<dbReference type="GO" id="GO:0004813">
    <property type="term" value="F:alanine-tRNA ligase activity"/>
    <property type="evidence" value="ECO:0007669"/>
    <property type="project" value="InterPro"/>
</dbReference>
<keyword evidence="8" id="KW-1185">Reference proteome</keyword>
<dbReference type="PROSITE" id="PS50860">
    <property type="entry name" value="AA_TRNA_LIGASE_II_ALA"/>
    <property type="match status" value="1"/>
</dbReference>
<dbReference type="GO" id="GO:0046872">
    <property type="term" value="F:metal ion binding"/>
    <property type="evidence" value="ECO:0007669"/>
    <property type="project" value="UniProtKB-KW"/>
</dbReference>
<dbReference type="OrthoDB" id="9812949at2"/>
<comment type="cofactor">
    <cofactor evidence="1">
        <name>Zn(2+)</name>
        <dbReference type="ChEBI" id="CHEBI:29105"/>
    </cofactor>
</comment>
<evidence type="ECO:0000259" key="6">
    <source>
        <dbReference type="PROSITE" id="PS50860"/>
    </source>
</evidence>
<dbReference type="GO" id="GO:0002161">
    <property type="term" value="F:aminoacyl-tRNA deacylase activity"/>
    <property type="evidence" value="ECO:0007669"/>
    <property type="project" value="UniProtKB-ARBA"/>
</dbReference>
<evidence type="ECO:0000256" key="2">
    <source>
        <dbReference type="ARBA" id="ARBA00004496"/>
    </source>
</evidence>
<dbReference type="InterPro" id="IPR051335">
    <property type="entry name" value="Alanyl-tRNA_Editing_Enzymes"/>
</dbReference>
<dbReference type="Pfam" id="PF07973">
    <property type="entry name" value="tRNA_SAD"/>
    <property type="match status" value="1"/>
</dbReference>
<evidence type="ECO:0000256" key="3">
    <source>
        <dbReference type="ARBA" id="ARBA00022723"/>
    </source>
</evidence>
<dbReference type="Pfam" id="PF01411">
    <property type="entry name" value="tRNA-synt_2c"/>
    <property type="match status" value="1"/>
</dbReference>
<dbReference type="InterPro" id="IPR018164">
    <property type="entry name" value="Ala-tRNA-synth_IIc_N"/>
</dbReference>
<organism evidence="7 8">
    <name type="scientific">Clostridium manihotivorum</name>
    <dbReference type="NCBI Taxonomy" id="2320868"/>
    <lineage>
        <taxon>Bacteria</taxon>
        <taxon>Bacillati</taxon>
        <taxon>Bacillota</taxon>
        <taxon>Clostridia</taxon>
        <taxon>Eubacteriales</taxon>
        <taxon>Clostridiaceae</taxon>
        <taxon>Clostridium</taxon>
    </lineage>
</organism>
<dbReference type="Gene3D" id="2.40.30.130">
    <property type="match status" value="1"/>
</dbReference>
<comment type="subcellular location">
    <subcellularLocation>
        <location evidence="2">Cytoplasm</location>
    </subcellularLocation>
</comment>
<reference evidence="7 8" key="1">
    <citation type="submission" date="2018-01" db="EMBL/GenBank/DDBJ databases">
        <title>Genome Sequencing and Assembly of Anaerobacter polyendosporus strain CT4.</title>
        <authorList>
            <person name="Tachaapaikoon C."/>
            <person name="Sutheeworapong S."/>
            <person name="Jenjaroenpun P."/>
            <person name="Wongsurawat T."/>
            <person name="Nookeaw I."/>
            <person name="Cheawchanlertfa P."/>
            <person name="Kosugi A."/>
            <person name="Cheevadhanarak S."/>
            <person name="Ratanakhanokchai K."/>
        </authorList>
    </citation>
    <scope>NUCLEOTIDE SEQUENCE [LARGE SCALE GENOMIC DNA]</scope>
    <source>
        <strain evidence="7 8">CT4</strain>
    </source>
</reference>
<evidence type="ECO:0000256" key="5">
    <source>
        <dbReference type="SAM" id="Coils"/>
    </source>
</evidence>
<dbReference type="SMART" id="SM00863">
    <property type="entry name" value="tRNA_SAD"/>
    <property type="match status" value="1"/>
</dbReference>
<dbReference type="EMBL" id="CP025746">
    <property type="protein sequence ID" value="QAA33315.1"/>
    <property type="molecule type" value="Genomic_DNA"/>
</dbReference>
<evidence type="ECO:0000256" key="1">
    <source>
        <dbReference type="ARBA" id="ARBA00001947"/>
    </source>
</evidence>
<name>A0A410DW52_9CLOT</name>
<dbReference type="KEGG" id="cmah:C1I91_17605"/>
<dbReference type="SUPFAM" id="SSF50447">
    <property type="entry name" value="Translation proteins"/>
    <property type="match status" value="1"/>
</dbReference>
<dbReference type="AlphaFoldDB" id="A0A410DW52"/>
<feature type="domain" description="Alanyl-transfer RNA synthetases family profile" evidence="6">
    <location>
        <begin position="1"/>
        <end position="236"/>
    </location>
</feature>
<dbReference type="SUPFAM" id="SSF55186">
    <property type="entry name" value="ThrRS/AlaRS common domain"/>
    <property type="match status" value="1"/>
</dbReference>
<sequence length="388" mass="44795">MTEKLFYKNSYICEAECEVEDIIEKNDKYEVILKSTPFYPEGGGQPCDLGTIDDIKVDYVYEEEDIIYHVVKEKPEGRLVMCKVDYDRRLDHIQQHSGEHLLSAAFFKLFKIVNAGFHLGEDYVTIDMLFKDMTEDMIREIENEVNKYIYRNEPVSTYFLTKEEALELPLRKGIKAEGKIRIVQMGEATDFSACCGTHVVRTGEVGVVKIIKYENYKGMTRVYFKCGLRALKDYQEKHDCITDLTRNLSVEATGINNVIKNQRNEIVELKRKLSALYSNLATREAEKLLSNNESRFIIAQYKEEGFEFLEKLHDQLKDTNHILILGSLKDKKLILAHNGSFDFKCGNLFKEKLKEFGGKGGGNDKRAQASFEVEASIKNFIEYLREVL</sequence>
<keyword evidence="4" id="KW-0862">Zinc</keyword>
<keyword evidence="3" id="KW-0479">Metal-binding</keyword>
<dbReference type="GO" id="GO:0006419">
    <property type="term" value="P:alanyl-tRNA aminoacylation"/>
    <property type="evidence" value="ECO:0007669"/>
    <property type="project" value="InterPro"/>
</dbReference>
<dbReference type="InterPro" id="IPR018163">
    <property type="entry name" value="Thr/Ala-tRNA-synth_IIc_edit"/>
</dbReference>
<dbReference type="GO" id="GO:0005737">
    <property type="term" value="C:cytoplasm"/>
    <property type="evidence" value="ECO:0007669"/>
    <property type="project" value="UniProtKB-SubCell"/>
</dbReference>
<dbReference type="InterPro" id="IPR012947">
    <property type="entry name" value="tRNA_SAD"/>
</dbReference>
<dbReference type="Gene3D" id="3.10.310.40">
    <property type="match status" value="1"/>
</dbReference>
<protein>
    <submittedName>
        <fullName evidence="7">Alanyl-tRNA editing protein</fullName>
    </submittedName>
</protein>
<dbReference type="PANTHER" id="PTHR43462">
    <property type="entry name" value="ALANYL-TRNA EDITING PROTEIN"/>
    <property type="match status" value="1"/>
</dbReference>
<evidence type="ECO:0000313" key="7">
    <source>
        <dbReference type="EMBL" id="QAA33315.1"/>
    </source>
</evidence>
<dbReference type="InterPro" id="IPR009000">
    <property type="entry name" value="Transl_B-barrel_sf"/>
</dbReference>
<dbReference type="GO" id="GO:0003676">
    <property type="term" value="F:nucleic acid binding"/>
    <property type="evidence" value="ECO:0007669"/>
    <property type="project" value="InterPro"/>
</dbReference>
<evidence type="ECO:0000256" key="4">
    <source>
        <dbReference type="ARBA" id="ARBA00022833"/>
    </source>
</evidence>
<keyword evidence="5" id="KW-0175">Coiled coil</keyword>
<dbReference type="RefSeq" id="WP_128214038.1">
    <property type="nucleotide sequence ID" value="NZ_CP025746.1"/>
</dbReference>
<dbReference type="Proteomes" id="UP000286268">
    <property type="component" value="Chromosome"/>
</dbReference>
<evidence type="ECO:0000313" key="8">
    <source>
        <dbReference type="Proteomes" id="UP000286268"/>
    </source>
</evidence>